<evidence type="ECO:0000259" key="6">
    <source>
        <dbReference type="PROSITE" id="PS50888"/>
    </source>
</evidence>
<dbReference type="GO" id="GO:0000981">
    <property type="term" value="F:DNA-binding transcription factor activity, RNA polymerase II-specific"/>
    <property type="evidence" value="ECO:0000318"/>
    <property type="project" value="GO_Central"/>
</dbReference>
<dbReference type="EMBL" id="EQ974093">
    <property type="protein sequence ID" value="EEF33944.1"/>
    <property type="molecule type" value="Genomic_DNA"/>
</dbReference>
<dbReference type="AlphaFoldDB" id="B9SR42"/>
<dbReference type="InterPro" id="IPR045239">
    <property type="entry name" value="bHLH95_bHLH"/>
</dbReference>
<sequence length="143" mass="16253">MRKRSIDVISQLHQGGITNLTENTTFSDWKSNKRRKATSFEEQWLHQVQKSSNVKEQKVTVTRSQKLSDKITALQKLVSPYGKTDTASVLQEASLYIKLLQQQIQNLFQMLSSSCPSQKIDGEMLDLQSKGLCLFPTSLKMDS</sequence>
<keyword evidence="8" id="KW-1185">Reference proteome</keyword>
<dbReference type="GO" id="GO:0005634">
    <property type="term" value="C:nucleus"/>
    <property type="evidence" value="ECO:0000318"/>
    <property type="project" value="GO_Central"/>
</dbReference>
<dbReference type="InterPro" id="IPR045843">
    <property type="entry name" value="IND-like"/>
</dbReference>
<dbReference type="Gene3D" id="4.10.280.10">
    <property type="entry name" value="Helix-loop-helix DNA-binding domain"/>
    <property type="match status" value="1"/>
</dbReference>
<proteinExistence type="predicted"/>
<evidence type="ECO:0000256" key="4">
    <source>
        <dbReference type="ARBA" id="ARBA00023163"/>
    </source>
</evidence>
<gene>
    <name evidence="7" type="ORF">RCOM_0465580</name>
</gene>
<protein>
    <recommendedName>
        <fullName evidence="6">BHLH domain-containing protein</fullName>
    </recommendedName>
</protein>
<dbReference type="InterPro" id="IPR036638">
    <property type="entry name" value="HLH_DNA-bd_sf"/>
</dbReference>
<dbReference type="CDD" id="cd11393">
    <property type="entry name" value="bHLH_AtbHLH_like"/>
    <property type="match status" value="1"/>
</dbReference>
<dbReference type="SUPFAM" id="SSF47459">
    <property type="entry name" value="HLH, helix-loop-helix DNA-binding domain"/>
    <property type="match status" value="1"/>
</dbReference>
<dbReference type="Proteomes" id="UP000008311">
    <property type="component" value="Unassembled WGS sequence"/>
</dbReference>
<keyword evidence="3" id="KW-0238">DNA-binding</keyword>
<evidence type="ECO:0000256" key="1">
    <source>
        <dbReference type="ARBA" id="ARBA00004123"/>
    </source>
</evidence>
<evidence type="ECO:0000256" key="2">
    <source>
        <dbReference type="ARBA" id="ARBA00023015"/>
    </source>
</evidence>
<organism evidence="7 8">
    <name type="scientific">Ricinus communis</name>
    <name type="common">Castor bean</name>
    <dbReference type="NCBI Taxonomy" id="3988"/>
    <lineage>
        <taxon>Eukaryota</taxon>
        <taxon>Viridiplantae</taxon>
        <taxon>Streptophyta</taxon>
        <taxon>Embryophyta</taxon>
        <taxon>Tracheophyta</taxon>
        <taxon>Spermatophyta</taxon>
        <taxon>Magnoliopsida</taxon>
        <taxon>eudicotyledons</taxon>
        <taxon>Gunneridae</taxon>
        <taxon>Pentapetalae</taxon>
        <taxon>rosids</taxon>
        <taxon>fabids</taxon>
        <taxon>Malpighiales</taxon>
        <taxon>Euphorbiaceae</taxon>
        <taxon>Acalyphoideae</taxon>
        <taxon>Acalypheae</taxon>
        <taxon>Ricinus</taxon>
    </lineage>
</organism>
<dbReference type="GO" id="GO:0000978">
    <property type="term" value="F:RNA polymerase II cis-regulatory region sequence-specific DNA binding"/>
    <property type="evidence" value="ECO:0000318"/>
    <property type="project" value="GO_Central"/>
</dbReference>
<evidence type="ECO:0000256" key="5">
    <source>
        <dbReference type="ARBA" id="ARBA00023242"/>
    </source>
</evidence>
<reference evidence="8" key="1">
    <citation type="journal article" date="2010" name="Nat. Biotechnol.">
        <title>Draft genome sequence of the oilseed species Ricinus communis.</title>
        <authorList>
            <person name="Chan A.P."/>
            <person name="Crabtree J."/>
            <person name="Zhao Q."/>
            <person name="Lorenzi H."/>
            <person name="Orvis J."/>
            <person name="Puiu D."/>
            <person name="Melake-Berhan A."/>
            <person name="Jones K.M."/>
            <person name="Redman J."/>
            <person name="Chen G."/>
            <person name="Cahoon E.B."/>
            <person name="Gedil M."/>
            <person name="Stanke M."/>
            <person name="Haas B.J."/>
            <person name="Wortman J.R."/>
            <person name="Fraser-Liggett C.M."/>
            <person name="Ravel J."/>
            <person name="Rabinowicz P.D."/>
        </authorList>
    </citation>
    <scope>NUCLEOTIDE SEQUENCE [LARGE SCALE GENOMIC DNA]</scope>
    <source>
        <strain evidence="8">cv. Hale</strain>
    </source>
</reference>
<dbReference type="InParanoid" id="B9SR42"/>
<keyword evidence="5" id="KW-0539">Nucleus</keyword>
<keyword evidence="2" id="KW-0805">Transcription regulation</keyword>
<keyword evidence="4" id="KW-0804">Transcription</keyword>
<dbReference type="InterPro" id="IPR011598">
    <property type="entry name" value="bHLH_dom"/>
</dbReference>
<name>B9SR42_RICCO</name>
<dbReference type="GO" id="GO:0046983">
    <property type="term" value="F:protein dimerization activity"/>
    <property type="evidence" value="ECO:0007669"/>
    <property type="project" value="InterPro"/>
</dbReference>
<dbReference type="PANTHER" id="PTHR16223:SF138">
    <property type="entry name" value="TRANSCRIPTION FACTOR BHLH103-LIKE"/>
    <property type="match status" value="1"/>
</dbReference>
<dbReference type="STRING" id="3988.B9SR42"/>
<evidence type="ECO:0000313" key="7">
    <source>
        <dbReference type="EMBL" id="EEF33944.1"/>
    </source>
</evidence>
<dbReference type="PANTHER" id="PTHR16223">
    <property type="entry name" value="TRANSCRIPTION FACTOR BHLH83-RELATED"/>
    <property type="match status" value="1"/>
</dbReference>
<evidence type="ECO:0000313" key="8">
    <source>
        <dbReference type="Proteomes" id="UP000008311"/>
    </source>
</evidence>
<feature type="domain" description="BHLH" evidence="6">
    <location>
        <begin position="51"/>
        <end position="100"/>
    </location>
</feature>
<accession>B9SR42</accession>
<dbReference type="GO" id="GO:0006357">
    <property type="term" value="P:regulation of transcription by RNA polymerase II"/>
    <property type="evidence" value="ECO:0000318"/>
    <property type="project" value="GO_Central"/>
</dbReference>
<dbReference type="PROSITE" id="PS50888">
    <property type="entry name" value="BHLH"/>
    <property type="match status" value="1"/>
</dbReference>
<comment type="subcellular location">
    <subcellularLocation>
        <location evidence="1">Nucleus</location>
    </subcellularLocation>
</comment>
<evidence type="ECO:0000256" key="3">
    <source>
        <dbReference type="ARBA" id="ARBA00023125"/>
    </source>
</evidence>